<name>A0A151GKQ3_DRECN</name>
<protein>
    <submittedName>
        <fullName evidence="2">Tetratricopeptide repeat domain containing protein</fullName>
    </submittedName>
</protein>
<feature type="region of interest" description="Disordered" evidence="1">
    <location>
        <begin position="1"/>
        <end position="26"/>
    </location>
</feature>
<dbReference type="EMBL" id="LAYC01000002">
    <property type="protein sequence ID" value="KYK57680.1"/>
    <property type="molecule type" value="Genomic_DNA"/>
</dbReference>
<organism evidence="2 3">
    <name type="scientific">Drechmeria coniospora</name>
    <name type="common">Nematophagous fungus</name>
    <name type="synonym">Meria coniospora</name>
    <dbReference type="NCBI Taxonomy" id="98403"/>
    <lineage>
        <taxon>Eukaryota</taxon>
        <taxon>Fungi</taxon>
        <taxon>Dikarya</taxon>
        <taxon>Ascomycota</taxon>
        <taxon>Pezizomycotina</taxon>
        <taxon>Sordariomycetes</taxon>
        <taxon>Hypocreomycetidae</taxon>
        <taxon>Hypocreales</taxon>
        <taxon>Ophiocordycipitaceae</taxon>
        <taxon>Drechmeria</taxon>
    </lineage>
</organism>
<dbReference type="Proteomes" id="UP000076580">
    <property type="component" value="Chromosome 02"/>
</dbReference>
<dbReference type="GeneID" id="63717335"/>
<dbReference type="AlphaFoldDB" id="A0A151GKQ3"/>
<dbReference type="PANTHER" id="PTHR35392:SF3">
    <property type="entry name" value="ZN(2)-C6 FUNGAL-TYPE DOMAIN-CONTAINING PROTEIN"/>
    <property type="match status" value="1"/>
</dbReference>
<dbReference type="InParanoid" id="A0A151GKQ3"/>
<gene>
    <name evidence="2" type="ORF">DCS_04692</name>
</gene>
<dbReference type="RefSeq" id="XP_040657032.1">
    <property type="nucleotide sequence ID" value="XM_040801999.1"/>
</dbReference>
<sequence>MDNGDRIPHTSVSYQESGHDMSANEEPLTQLDNGLSRMSQNWPDPDTQSSECIGFPLTDQVTTLGRFLCGCPGFGWAPSSEYTTLPNELILANDPSKPYATEKQPSMLSHVGGGDLALLDNFEYGTFQYQTFPSFQPPSSLSAEDNLDQSWQPGLVDDAMIQHANPVPGRYGNNYIGQESAEFRAGYWNHESQIQPLGSPTDIFDIHFREMPFNAGDSHLSMLHPTRFGDLPGAALAQHETSQFDIMFPHQRAGKRGPFKDIKLREQTAQTRRTGSCIRCRIQRIRCESDPTNPGGKCLTCTNALYKPGQVPGYEWTSRWKTSITDPIQQWESNEVKVIHVSSSCSKKHIELQVRQFVPQVGDKLTRTWDYKGMRRSVTIPPYALIDLNRTTSAYTAHMHDIMTDTLENVLQDSAGGLLRKTYFWAVRRMMDAFVPADASWLLRQTLTLWVSIRLSTTSSFIVGNETLGMPGTILDTTSPHSGKIPIPPVLGAQLDLVLIHHIQSKLRREVLDGLQKMVLKNKQSTWFVAYLVTFILLHNTSLITAHDAGYARKHGMKRRFAREDKVQEYHTDQCNDRDLRLLADLSDDEIQFVHATRYVSGQNRQAWRQLWDSGACENDFYFISQLFEEDWKPHMTVV</sequence>
<accession>A0A151GKQ3</accession>
<dbReference type="PANTHER" id="PTHR35392">
    <property type="entry name" value="ZN(II)2CYS6 TRANSCRIPTION FACTOR (EUROFUNG)-RELATED-RELATED"/>
    <property type="match status" value="1"/>
</dbReference>
<reference evidence="2 3" key="1">
    <citation type="journal article" date="2016" name="Sci. Rep.">
        <title>Insights into Adaptations to a Near-Obligate Nematode Endoparasitic Lifestyle from the Finished Genome of Drechmeria coniospora.</title>
        <authorList>
            <person name="Zhang L."/>
            <person name="Zhou Z."/>
            <person name="Guo Q."/>
            <person name="Fokkens L."/>
            <person name="Miskei M."/>
            <person name="Pocsi I."/>
            <person name="Zhang W."/>
            <person name="Chen M."/>
            <person name="Wang L."/>
            <person name="Sun Y."/>
            <person name="Donzelli B.G."/>
            <person name="Gibson D.M."/>
            <person name="Nelson D.R."/>
            <person name="Luo J.G."/>
            <person name="Rep M."/>
            <person name="Liu H."/>
            <person name="Yang S."/>
            <person name="Wang J."/>
            <person name="Krasnoff S.B."/>
            <person name="Xu Y."/>
            <person name="Molnar I."/>
            <person name="Lin M."/>
        </authorList>
    </citation>
    <scope>NUCLEOTIDE SEQUENCE [LARGE SCALE GENOMIC DNA]</scope>
    <source>
        <strain evidence="2 3">ARSEF 6962</strain>
    </source>
</reference>
<proteinExistence type="predicted"/>
<comment type="caution">
    <text evidence="2">The sequence shown here is derived from an EMBL/GenBank/DDBJ whole genome shotgun (WGS) entry which is preliminary data.</text>
</comment>
<evidence type="ECO:0000313" key="2">
    <source>
        <dbReference type="EMBL" id="KYK57680.1"/>
    </source>
</evidence>
<keyword evidence="3" id="KW-1185">Reference proteome</keyword>
<dbReference type="STRING" id="98403.A0A151GKQ3"/>
<evidence type="ECO:0000256" key="1">
    <source>
        <dbReference type="SAM" id="MobiDB-lite"/>
    </source>
</evidence>
<dbReference type="InterPro" id="IPR052973">
    <property type="entry name" value="Fungal_sec-metab_reg_TF"/>
</dbReference>
<evidence type="ECO:0000313" key="3">
    <source>
        <dbReference type="Proteomes" id="UP000076580"/>
    </source>
</evidence>